<reference evidence="2 3" key="1">
    <citation type="submission" date="2022-12" db="EMBL/GenBank/DDBJ databases">
        <title>Chromosome-level genome assembly of true bugs.</title>
        <authorList>
            <person name="Ma L."/>
            <person name="Li H."/>
        </authorList>
    </citation>
    <scope>NUCLEOTIDE SEQUENCE [LARGE SCALE GENOMIC DNA]</scope>
    <source>
        <strain evidence="2">Lab_2022b</strain>
    </source>
</reference>
<comment type="caution">
    <text evidence="2">The sequence shown here is derived from an EMBL/GenBank/DDBJ whole genome shotgun (WGS) entry which is preliminary data.</text>
</comment>
<evidence type="ECO:0000259" key="1">
    <source>
        <dbReference type="Pfam" id="PF14780"/>
    </source>
</evidence>
<dbReference type="InterPro" id="IPR027951">
    <property type="entry name" value="Nepro_N"/>
</dbReference>
<dbReference type="EMBL" id="JAPXFL010000004">
    <property type="protein sequence ID" value="KAK9507266.1"/>
    <property type="molecule type" value="Genomic_DNA"/>
</dbReference>
<sequence length="200" mass="23348">MEENLLNIPYWNQKNLTPPEMISRALICKKPKLVRMNLTKLLKDIQSELKQILNYLNTDGALFSRLIYRMKKVFRHDKTLQGMQKINKCLTNVLSINLVYTINELDVCTYEENGPTKEMLQWTMLSFQRLAALLNALINRCSATVPSLKNKVDTGHHWNIGIVTLGVIARIWLLSRHLCLKSCEWYKELNEFIGKNYGYQ</sequence>
<gene>
    <name evidence="2" type="ORF">O3M35_007167</name>
</gene>
<dbReference type="PANTHER" id="PTHR34761">
    <property type="entry name" value="NUCLEOLUS AND NEURAL PROGENITOR PROTEIN"/>
    <property type="match status" value="1"/>
</dbReference>
<organism evidence="2 3">
    <name type="scientific">Rhynocoris fuscipes</name>
    <dbReference type="NCBI Taxonomy" id="488301"/>
    <lineage>
        <taxon>Eukaryota</taxon>
        <taxon>Metazoa</taxon>
        <taxon>Ecdysozoa</taxon>
        <taxon>Arthropoda</taxon>
        <taxon>Hexapoda</taxon>
        <taxon>Insecta</taxon>
        <taxon>Pterygota</taxon>
        <taxon>Neoptera</taxon>
        <taxon>Paraneoptera</taxon>
        <taxon>Hemiptera</taxon>
        <taxon>Heteroptera</taxon>
        <taxon>Panheteroptera</taxon>
        <taxon>Cimicomorpha</taxon>
        <taxon>Reduviidae</taxon>
        <taxon>Harpactorinae</taxon>
        <taxon>Harpactorini</taxon>
        <taxon>Rhynocoris</taxon>
    </lineage>
</organism>
<name>A0AAW1D979_9HEMI</name>
<dbReference type="GO" id="GO:0005634">
    <property type="term" value="C:nucleus"/>
    <property type="evidence" value="ECO:0007669"/>
    <property type="project" value="TreeGrafter"/>
</dbReference>
<dbReference type="AlphaFoldDB" id="A0AAW1D979"/>
<dbReference type="Proteomes" id="UP001461498">
    <property type="component" value="Unassembled WGS sequence"/>
</dbReference>
<dbReference type="Pfam" id="PF14780">
    <property type="entry name" value="NEPRO_N"/>
    <property type="match status" value="1"/>
</dbReference>
<keyword evidence="3" id="KW-1185">Reference proteome</keyword>
<dbReference type="InterPro" id="IPR052835">
    <property type="entry name" value="Nepro"/>
</dbReference>
<dbReference type="GO" id="GO:0045747">
    <property type="term" value="P:positive regulation of Notch signaling pathway"/>
    <property type="evidence" value="ECO:0007669"/>
    <property type="project" value="TreeGrafter"/>
</dbReference>
<evidence type="ECO:0000313" key="2">
    <source>
        <dbReference type="EMBL" id="KAK9507266.1"/>
    </source>
</evidence>
<dbReference type="PANTHER" id="PTHR34761:SF1">
    <property type="entry name" value="NUCLEOLUS AND NEURAL PROGENITOR PROTEIN"/>
    <property type="match status" value="1"/>
</dbReference>
<proteinExistence type="predicted"/>
<accession>A0AAW1D979</accession>
<evidence type="ECO:0000313" key="3">
    <source>
        <dbReference type="Proteomes" id="UP001461498"/>
    </source>
</evidence>
<feature type="domain" description="Nucleolus and neural progenitor protein-like N-terminal" evidence="1">
    <location>
        <begin position="11"/>
        <end position="189"/>
    </location>
</feature>
<protein>
    <recommendedName>
        <fullName evidence="1">Nucleolus and neural progenitor protein-like N-terminal domain-containing protein</fullName>
    </recommendedName>
</protein>